<dbReference type="EMBL" id="CP017824">
    <property type="protein sequence ID" value="APA13762.1"/>
    <property type="molecule type" value="Genomic_DNA"/>
</dbReference>
<accession>A0A1D9QG38</accession>
<dbReference type="GO" id="GO:0005525">
    <property type="term" value="F:GTP binding"/>
    <property type="evidence" value="ECO:0007669"/>
    <property type="project" value="InterPro"/>
</dbReference>
<dbReference type="Proteomes" id="UP000177798">
    <property type="component" value="Chromosome 11"/>
</dbReference>
<dbReference type="AlphaFoldDB" id="A0A1D9QG38"/>
<reference evidence="4" key="1">
    <citation type="journal article" date="2017" name="Genome Biol. Evol.">
        <title>The complete genome sequence of the phytopathogenic fungus Sclerotinia sclerotiorum reveals insights into the genome architecture of broad host range pathogens.</title>
        <authorList>
            <person name="Derbyshire M."/>
            <person name="Denton-Giles M."/>
            <person name="Hegedus D."/>
            <person name="Seifbarghy S."/>
            <person name="Rollins J."/>
            <person name="van Kan J."/>
            <person name="Seidl M.F."/>
            <person name="Faino L."/>
            <person name="Mbengue M."/>
            <person name="Navaud O."/>
            <person name="Raffaele S."/>
            <person name="Hammond-Kosack K."/>
            <person name="Heard S."/>
            <person name="Oliver R."/>
        </authorList>
    </citation>
    <scope>NUCLEOTIDE SEQUENCE [LARGE SCALE GENOMIC DNA]</scope>
    <source>
        <strain evidence="4">ATCC 18683 / 1980 / Ss-1</strain>
    </source>
</reference>
<dbReference type="OrthoDB" id="5342685at2759"/>
<sequence>MASIFTYEPEPPRVESPWLTPTDSPKPSTPLPYPKALHSTSASSHISEYGVTKLEAEPQEGPTEYKLHLLLRPRRTYSSSSTGSIISGSQQHKQQPLNQEKASPILAPSNQSKQKRLEQLTTQLLWRLQQSSPYHASSTSDLVLPKLPGSATSLDAPSRPGKLLAGLEESRGALYEIGVSDDGTFVGLTSDELDESLINLRAMAASLGCNVEIVRKVVVGECEWQETDEATRSQIPQRIKKQKPWLVVPEDQTTSKNLRHREKLWVAEALITPDLSSKRAKSRGYDEVPVSRHDTPQPMMSEFTETSLPKQEDTTEQLRITLTGPTTSGKSSLLGTLSTTTLDNGRGKSRLSLLKHRHEIATGITSSVAQELIGYKDSQVINYASGNVTSWTDIHATAEDGRLLFVSDSAGHPRYRRTTVRGLVGWAPHWTVLCVAADDAASSGAGSTSSATEILGTAGAGTDLAKAHLELCLKLDKPLAVVITKLDLASKPSLALTLSKLLSAIKTTGRTPSILPPDQTKNIVDADLTSILPKDTDAVRKVINTMAMSDLRSIVPIVLTSAAKGSGIRQLHALLQALPIPTPPTPHDYIGMALNPEQPSCLFHIEDVFGVPAFYDSLASNNNGIDAGSVVAGHLRFGRLSIGDSVVVGPFPADSYEDGSPQSDPSSSPTSLGTSLTHPSAAELSRMASRNTPIASATKGEWQNAHIVSIRNLRLPVHTIEAGQVGTIGIVFNFSETLEEHSDSPLKRSSQSAPRIRKGMVMAVPSKHVLQTRHSLQAASGFTASFDDGDINSVTPGTVVVIYIASVRASARVLKLKPNLPTKDIHTDTGTEDVDDVFGLGLLDGGDIFDPGGKMKDEPFIFGTDGITDVSFELLTSREWIELGSQVLVMPGGGHGLYAGSERGEKGIAGLEGFVGRVGEVVD</sequence>
<evidence type="ECO:0000313" key="3">
    <source>
        <dbReference type="EMBL" id="APA13762.1"/>
    </source>
</evidence>
<organism evidence="3 4">
    <name type="scientific">Sclerotinia sclerotiorum (strain ATCC 18683 / 1980 / Ss-1)</name>
    <name type="common">White mold</name>
    <name type="synonym">Whetzelinia sclerotiorum</name>
    <dbReference type="NCBI Taxonomy" id="665079"/>
    <lineage>
        <taxon>Eukaryota</taxon>
        <taxon>Fungi</taxon>
        <taxon>Dikarya</taxon>
        <taxon>Ascomycota</taxon>
        <taxon>Pezizomycotina</taxon>
        <taxon>Leotiomycetes</taxon>
        <taxon>Helotiales</taxon>
        <taxon>Sclerotiniaceae</taxon>
        <taxon>Sclerotinia</taxon>
    </lineage>
</organism>
<dbReference type="InterPro" id="IPR027417">
    <property type="entry name" value="P-loop_NTPase"/>
</dbReference>
<dbReference type="SUPFAM" id="SSF52540">
    <property type="entry name" value="P-loop containing nucleoside triphosphate hydrolases"/>
    <property type="match status" value="1"/>
</dbReference>
<evidence type="ECO:0000313" key="4">
    <source>
        <dbReference type="Proteomes" id="UP000177798"/>
    </source>
</evidence>
<protein>
    <recommendedName>
        <fullName evidence="2">Tr-type G domain-containing protein</fullName>
    </recommendedName>
</protein>
<feature type="compositionally biased region" description="Low complexity" evidence="1">
    <location>
        <begin position="658"/>
        <end position="680"/>
    </location>
</feature>
<feature type="region of interest" description="Disordered" evidence="1">
    <location>
        <begin position="653"/>
        <end position="680"/>
    </location>
</feature>
<feature type="region of interest" description="Disordered" evidence="1">
    <location>
        <begin position="78"/>
        <end position="100"/>
    </location>
</feature>
<dbReference type="OMA" id="LKHRHEM"/>
<feature type="domain" description="Tr-type G" evidence="2">
    <location>
        <begin position="319"/>
        <end position="575"/>
    </location>
</feature>
<proteinExistence type="predicted"/>
<dbReference type="Pfam" id="PF00009">
    <property type="entry name" value="GTP_EFTU"/>
    <property type="match status" value="1"/>
</dbReference>
<feature type="compositionally biased region" description="Low complexity" evidence="1">
    <location>
        <begin position="78"/>
        <end position="89"/>
    </location>
</feature>
<feature type="region of interest" description="Disordered" evidence="1">
    <location>
        <begin position="1"/>
        <end position="47"/>
    </location>
</feature>
<feature type="compositionally biased region" description="Basic and acidic residues" evidence="1">
    <location>
        <begin position="283"/>
        <end position="295"/>
    </location>
</feature>
<name>A0A1D9QG38_SCLS1</name>
<dbReference type="InterPro" id="IPR000795">
    <property type="entry name" value="T_Tr_GTP-bd_dom"/>
</dbReference>
<dbReference type="PANTHER" id="PTHR43721">
    <property type="entry name" value="ELONGATION FACTOR TU-RELATED"/>
    <property type="match status" value="1"/>
</dbReference>
<dbReference type="Gene3D" id="3.40.50.300">
    <property type="entry name" value="P-loop containing nucleotide triphosphate hydrolases"/>
    <property type="match status" value="1"/>
</dbReference>
<dbReference type="KEGG" id="ssl:SS1G_07537"/>
<dbReference type="InterPro" id="IPR050055">
    <property type="entry name" value="EF-Tu_GTPase"/>
</dbReference>
<dbReference type="GO" id="GO:0003924">
    <property type="term" value="F:GTPase activity"/>
    <property type="evidence" value="ECO:0007669"/>
    <property type="project" value="InterPro"/>
</dbReference>
<dbReference type="RefSeq" id="XP_001590914.1">
    <property type="nucleotide sequence ID" value="XM_001590864.1"/>
</dbReference>
<evidence type="ECO:0000256" key="1">
    <source>
        <dbReference type="SAM" id="MobiDB-lite"/>
    </source>
</evidence>
<evidence type="ECO:0000259" key="2">
    <source>
        <dbReference type="Pfam" id="PF00009"/>
    </source>
</evidence>
<gene>
    <name evidence="3" type="ORF">sscle_11g085320</name>
</gene>
<dbReference type="VEuPathDB" id="FungiDB:sscle_11g085320"/>
<feature type="region of interest" description="Disordered" evidence="1">
    <location>
        <begin position="281"/>
        <end position="313"/>
    </location>
</feature>
<dbReference type="PANTHER" id="PTHR43721:SF30">
    <property type="entry name" value="TR-TYPE G DOMAIN-CONTAINING PROTEIN"/>
    <property type="match status" value="1"/>
</dbReference>
<feature type="region of interest" description="Disordered" evidence="1">
    <location>
        <begin position="53"/>
        <end position="72"/>
    </location>
</feature>
<feature type="compositionally biased region" description="Polar residues" evidence="1">
    <location>
        <begin position="90"/>
        <end position="100"/>
    </location>
</feature>